<protein>
    <recommendedName>
        <fullName evidence="4">DUF559 domain-containing protein</fullName>
    </recommendedName>
</protein>
<sequence>MESNDIDVYRTNTTNTRPGTTDSCAVRIKRGFRASFPCIRPNPPRWEVWEAIALARIAAVKDSLEPTPVFVGSSALLLHGITGWVKNPDVVIHTDTKRRTTGLPAVVLRGVRTPPSRVSCRRTPPLIEDPHPNRDGFLVESPEDALLRVVMSDEQLPAFVLACMALHAWTRFSASDQESARKREVRIKARLVGFLEALASKRGTRRGSCILRAADAGCENPAEAALLWVVLTVSPFPVTTQHEIHVGGRTYFADIAIVDLKIIFEFDGLAKLGSSRAEVEAQKRRWVLRDEALRDDGWNVIRVCWADFEDFSALRRRIRRAFSVSQPLVPPPYAQLWALPSEDCDGPDRRIHSSSPVFMGTRSALPRSLEGNGPQSSSTESAGISPHANTQKAQPTDCIRRERIPLVDPEPPDWVSSWHVGGNPETVRH</sequence>
<dbReference type="EMBL" id="JABZFZ010000033">
    <property type="protein sequence ID" value="MBF0939489.1"/>
    <property type="molecule type" value="Genomic_DNA"/>
</dbReference>
<gene>
    <name evidence="2" type="ORF">HXK03_01240</name>
</gene>
<evidence type="ECO:0000313" key="3">
    <source>
        <dbReference type="Proteomes" id="UP000718630"/>
    </source>
</evidence>
<accession>A0A929MYD8</accession>
<feature type="compositionally biased region" description="Polar residues" evidence="1">
    <location>
        <begin position="373"/>
        <end position="394"/>
    </location>
</feature>
<evidence type="ECO:0008006" key="4">
    <source>
        <dbReference type="Google" id="ProtNLM"/>
    </source>
</evidence>
<dbReference type="Gene3D" id="3.40.960.10">
    <property type="entry name" value="VSR Endonuclease"/>
    <property type="match status" value="1"/>
</dbReference>
<dbReference type="Proteomes" id="UP000718630">
    <property type="component" value="Unassembled WGS sequence"/>
</dbReference>
<evidence type="ECO:0000313" key="2">
    <source>
        <dbReference type="EMBL" id="MBF0939489.1"/>
    </source>
</evidence>
<reference evidence="2" key="1">
    <citation type="submission" date="2020-04" db="EMBL/GenBank/DDBJ databases">
        <title>Deep metagenomics examines the oral microbiome during advanced dental caries in children, revealing novel taxa and co-occurrences with host molecules.</title>
        <authorList>
            <person name="Baker J.L."/>
            <person name="Morton J.T."/>
            <person name="Dinis M."/>
            <person name="Alvarez R."/>
            <person name="Tran N.C."/>
            <person name="Knight R."/>
            <person name="Edlund A."/>
        </authorList>
    </citation>
    <scope>NUCLEOTIDE SEQUENCE</scope>
    <source>
        <strain evidence="2">JCVI_32_bin.64</strain>
    </source>
</reference>
<dbReference type="AlphaFoldDB" id="A0A929MYD8"/>
<organism evidence="2 3">
    <name type="scientific">Schaalia georgiae</name>
    <dbReference type="NCBI Taxonomy" id="52768"/>
    <lineage>
        <taxon>Bacteria</taxon>
        <taxon>Bacillati</taxon>
        <taxon>Actinomycetota</taxon>
        <taxon>Actinomycetes</taxon>
        <taxon>Actinomycetales</taxon>
        <taxon>Actinomycetaceae</taxon>
        <taxon>Schaalia</taxon>
    </lineage>
</organism>
<proteinExistence type="predicted"/>
<comment type="caution">
    <text evidence="2">The sequence shown here is derived from an EMBL/GenBank/DDBJ whole genome shotgun (WGS) entry which is preliminary data.</text>
</comment>
<evidence type="ECO:0000256" key="1">
    <source>
        <dbReference type="SAM" id="MobiDB-lite"/>
    </source>
</evidence>
<name>A0A929MYD8_9ACTO</name>
<feature type="region of interest" description="Disordered" evidence="1">
    <location>
        <begin position="363"/>
        <end position="429"/>
    </location>
</feature>